<accession>Q1Q2P7</accession>
<proteinExistence type="predicted"/>
<evidence type="ECO:0000313" key="1">
    <source>
        <dbReference type="EMBL" id="CAJ74292.1"/>
    </source>
</evidence>
<reference evidence="2 3" key="3">
    <citation type="submission" date="2020-02" db="EMBL/GenBank/DDBJ databases">
        <title>Newly sequenced genome of strain CSTR1 showed variability in Candidatus Kuenenia stuttgartiensis genomes.</title>
        <authorList>
            <person name="Ding C."/>
            <person name="Adrian L."/>
        </authorList>
    </citation>
    <scope>NUCLEOTIDE SEQUENCE [LARGE SCALE GENOMIC DNA]</scope>
    <source>
        <strain evidence="2 3">CSTR1</strain>
    </source>
</reference>
<reference evidence="1" key="2">
    <citation type="submission" date="2006-01" db="EMBL/GenBank/DDBJ databases">
        <authorList>
            <person name="Genoscope"/>
        </authorList>
    </citation>
    <scope>NUCLEOTIDE SEQUENCE</scope>
</reference>
<organism evidence="1">
    <name type="scientific">Kuenenia stuttgartiensis</name>
    <dbReference type="NCBI Taxonomy" id="174633"/>
    <lineage>
        <taxon>Bacteria</taxon>
        <taxon>Pseudomonadati</taxon>
        <taxon>Planctomycetota</taxon>
        <taxon>Candidatus Brocadiia</taxon>
        <taxon>Candidatus Brocadiales</taxon>
        <taxon>Candidatus Brocadiaceae</taxon>
        <taxon>Candidatus Kuenenia</taxon>
    </lineage>
</organism>
<dbReference type="RefSeq" id="WP_164994848.1">
    <property type="nucleotide sequence ID" value="NZ_CP049055.1"/>
</dbReference>
<sequence length="142" mass="16464">MSKPTKIKELTLYEVNKLLTDKKFSKLKPIKCKFCGEEKRFSRRIFEVNGVAKSKYSEDKTQESIRVQFRQQYPIDFISLKTHEGRFLIDSAVCGICKSTAIVYDIDLFDLDMIAEIQKLTGKSKEDIIIGLRQTSDMLKKN</sequence>
<dbReference type="EMBL" id="CP049055">
    <property type="protein sequence ID" value="QII11393.1"/>
    <property type="molecule type" value="Genomic_DNA"/>
</dbReference>
<dbReference type="EMBL" id="CT573071">
    <property type="protein sequence ID" value="CAJ74292.1"/>
    <property type="molecule type" value="Genomic_DNA"/>
</dbReference>
<dbReference type="Proteomes" id="UP000501926">
    <property type="component" value="Chromosome"/>
</dbReference>
<evidence type="ECO:0000313" key="3">
    <source>
        <dbReference type="Proteomes" id="UP000501926"/>
    </source>
</evidence>
<name>Q1Q2P7_KUEST</name>
<reference evidence="1" key="1">
    <citation type="journal article" date="2006" name="Nature">
        <title>Deciphering the evolution and metabolism of an anammox bacterium from a community genome.</title>
        <authorList>
            <person name="Strous M."/>
            <person name="Pelletier E."/>
            <person name="Mangenot S."/>
            <person name="Rattei T."/>
            <person name="Lehner A."/>
            <person name="Taylor M.W."/>
            <person name="Horn M."/>
            <person name="Daims H."/>
            <person name="Bartol-Mavel D."/>
            <person name="Wincker P."/>
            <person name="Barbe V."/>
            <person name="Fonknechten N."/>
            <person name="Vallenet D."/>
            <person name="Segurens B."/>
            <person name="Schenowitz-Truong C."/>
            <person name="Medigue C."/>
            <person name="Collingro A."/>
            <person name="Snel B."/>
            <person name="Dutilh B.E."/>
            <person name="OpDenCamp H.J.M."/>
            <person name="vanDerDrift C."/>
            <person name="Cirpus I."/>
            <person name="vanDePas-Schoonen K.T."/>
            <person name="Harhangi H.R."/>
            <person name="vanNiftrik L."/>
            <person name="Schmid M."/>
            <person name="Keltjens J."/>
            <person name="vanDeVossenberg J."/>
            <person name="Kartal B."/>
            <person name="Meier H."/>
            <person name="Frishman D."/>
            <person name="Huynen M.A."/>
            <person name="Mewes H."/>
            <person name="Weissenbach J."/>
            <person name="Jetten M.S.M."/>
            <person name="Wagner M."/>
            <person name="LePaslier D."/>
        </authorList>
    </citation>
    <scope>NUCLEOTIDE SEQUENCE</scope>
</reference>
<dbReference type="AlphaFoldDB" id="Q1Q2P7"/>
<evidence type="ECO:0000313" key="2">
    <source>
        <dbReference type="EMBL" id="QII11393.1"/>
    </source>
</evidence>
<protein>
    <submittedName>
        <fullName evidence="1">Uncharacterized protein</fullName>
    </submittedName>
</protein>
<gene>
    <name evidence="2" type="ORF">KsCSTR_20140</name>
    <name evidence="1" type="ORF">kuste3529</name>
</gene>